<dbReference type="Proteomes" id="UP001162131">
    <property type="component" value="Unassembled WGS sequence"/>
</dbReference>
<evidence type="ECO:0000313" key="2">
    <source>
        <dbReference type="Proteomes" id="UP001162131"/>
    </source>
</evidence>
<dbReference type="EMBL" id="CAJZBQ010000028">
    <property type="protein sequence ID" value="CAG9321274.1"/>
    <property type="molecule type" value="Genomic_DNA"/>
</dbReference>
<evidence type="ECO:0000313" key="1">
    <source>
        <dbReference type="EMBL" id="CAG9321274.1"/>
    </source>
</evidence>
<dbReference type="AlphaFoldDB" id="A0AAU9J651"/>
<name>A0AAU9J651_9CILI</name>
<sequence length="358" mass="40584">MKANTQQFQTFDYTLDDETVQEIVSKFTNRNPSVDKLPALRKPFKIDSSLIQAAEYEAKVWLERRIPAQQVKHQTLEDLLRALFSALSVDENGKVNGLRIVEQLISLGLASEPASLIKILCAAFKEPNINKLTLSLHDMMLFCSGDRRTDYILEKLNFYAENYRSPSPILHSNLILPNAPSIFARPISMEPPKRKHAISHTARTQSVTKKKNLTMADHLNIVNEWWKEIDNKNEGFVDSEEVAIKLIEKRIVANSLEAKKLVGPGESKTGKANYQQFQQIFARSMLKGSLLSLADRLSEGPLAKPFFTAAMKLSAYKRKLLIARIKPNEANITQEEGENALKAIEKYKRYVRSISPTK</sequence>
<reference evidence="1" key="1">
    <citation type="submission" date="2021-09" db="EMBL/GenBank/DDBJ databases">
        <authorList>
            <consortium name="AG Swart"/>
            <person name="Singh M."/>
            <person name="Singh A."/>
            <person name="Seah K."/>
            <person name="Emmerich C."/>
        </authorList>
    </citation>
    <scope>NUCLEOTIDE SEQUENCE</scope>
    <source>
        <strain evidence="1">ATCC30299</strain>
    </source>
</reference>
<keyword evidence="2" id="KW-1185">Reference proteome</keyword>
<proteinExistence type="predicted"/>
<evidence type="ECO:0008006" key="3">
    <source>
        <dbReference type="Google" id="ProtNLM"/>
    </source>
</evidence>
<comment type="caution">
    <text evidence="1">The sequence shown here is derived from an EMBL/GenBank/DDBJ whole genome shotgun (WGS) entry which is preliminary data.</text>
</comment>
<gene>
    <name evidence="1" type="ORF">BSTOLATCC_MIC28561</name>
</gene>
<organism evidence="1 2">
    <name type="scientific">Blepharisma stoltei</name>
    <dbReference type="NCBI Taxonomy" id="1481888"/>
    <lineage>
        <taxon>Eukaryota</taxon>
        <taxon>Sar</taxon>
        <taxon>Alveolata</taxon>
        <taxon>Ciliophora</taxon>
        <taxon>Postciliodesmatophora</taxon>
        <taxon>Heterotrichea</taxon>
        <taxon>Heterotrichida</taxon>
        <taxon>Blepharismidae</taxon>
        <taxon>Blepharisma</taxon>
    </lineage>
</organism>
<accession>A0AAU9J651</accession>
<protein>
    <recommendedName>
        <fullName evidence="3">EF-hand domain-containing protein</fullName>
    </recommendedName>
</protein>